<accession>A0AAD0YG24</accession>
<evidence type="ECO:0000313" key="4">
    <source>
        <dbReference type="Proteomes" id="UP000278288"/>
    </source>
</evidence>
<keyword evidence="1" id="KW-0472">Membrane</keyword>
<feature type="transmembrane region" description="Helical" evidence="1">
    <location>
        <begin position="158"/>
        <end position="179"/>
    </location>
</feature>
<dbReference type="KEGG" id="cnk:EG343_06360"/>
<keyword evidence="4" id="KW-1185">Reference proteome</keyword>
<keyword evidence="1" id="KW-1133">Transmembrane helix</keyword>
<dbReference type="InterPro" id="IPR025202">
    <property type="entry name" value="PLD-like_dom"/>
</dbReference>
<organism evidence="3 4">
    <name type="scientific">Chryseobacterium nakagawai</name>
    <dbReference type="NCBI Taxonomy" id="1241982"/>
    <lineage>
        <taxon>Bacteria</taxon>
        <taxon>Pseudomonadati</taxon>
        <taxon>Bacteroidota</taxon>
        <taxon>Flavobacteriia</taxon>
        <taxon>Flavobacteriales</taxon>
        <taxon>Weeksellaceae</taxon>
        <taxon>Chryseobacterium group</taxon>
        <taxon>Chryseobacterium</taxon>
    </lineage>
</organism>
<dbReference type="PROSITE" id="PS50035">
    <property type="entry name" value="PLD"/>
    <property type="match status" value="1"/>
</dbReference>
<evidence type="ECO:0000256" key="1">
    <source>
        <dbReference type="SAM" id="Phobius"/>
    </source>
</evidence>
<gene>
    <name evidence="3" type="ORF">EG343_06360</name>
</gene>
<evidence type="ECO:0000259" key="2">
    <source>
        <dbReference type="PROSITE" id="PS50035"/>
    </source>
</evidence>
<feature type="transmembrane region" description="Helical" evidence="1">
    <location>
        <begin position="191"/>
        <end position="208"/>
    </location>
</feature>
<dbReference type="GO" id="GO:0006793">
    <property type="term" value="P:phosphorus metabolic process"/>
    <property type="evidence" value="ECO:0007669"/>
    <property type="project" value="UniProtKB-ARBA"/>
</dbReference>
<proteinExistence type="predicted"/>
<keyword evidence="1" id="KW-0812">Transmembrane</keyword>
<dbReference type="Gene3D" id="3.30.870.10">
    <property type="entry name" value="Endonuclease Chain A"/>
    <property type="match status" value="1"/>
</dbReference>
<evidence type="ECO:0000313" key="3">
    <source>
        <dbReference type="EMBL" id="AZA90266.1"/>
    </source>
</evidence>
<sequence>MIFLCFPIKQTIKRNVNLAAQSIKIRLSADLVKKQPQKTYFQYNLRTTNVYYKENKKYYFKIDTENSEGVEVFVGQNAGNQLNKDILNAKAEVLIVSPYIDEVKLDDLLMLKNRNINVRLAFSDLRPEQYGNILRKLIHQNRVTDVKKKEKRESLKSLFFLSSIGLFCLGVFSLIYFGIHLVDDLTNSNNVIALIVAVASLYGFFRCWEKKTEIGKMEIYTYHYSEKLNFKYVRNNRYDNKFLHSKIYIIDRKVAYLGSLNYTKSGFTSNFESRIRITQREKVNELVRFVHDIFEDNVTLKKHELFYLGKQVYSEETY</sequence>
<dbReference type="EMBL" id="CP033923">
    <property type="protein sequence ID" value="AZA90266.1"/>
    <property type="molecule type" value="Genomic_DNA"/>
</dbReference>
<dbReference type="AlphaFoldDB" id="A0AAD0YG24"/>
<dbReference type="Proteomes" id="UP000278288">
    <property type="component" value="Chromosome"/>
</dbReference>
<dbReference type="SUPFAM" id="SSF56024">
    <property type="entry name" value="Phospholipase D/nuclease"/>
    <property type="match status" value="1"/>
</dbReference>
<reference evidence="3 4" key="1">
    <citation type="submission" date="2018-11" db="EMBL/GenBank/DDBJ databases">
        <title>Proposal to divide the Flavobacteriaceae and reorganize its genera based on Amino Acid Identity values calculated from whole genome sequences.</title>
        <authorList>
            <person name="Nicholson A.C."/>
            <person name="Gulvik C.A."/>
            <person name="Whitney A.M."/>
            <person name="Humrighouse B.W."/>
            <person name="Bell M."/>
            <person name="Holmes B."/>
            <person name="Steigerwalt A.G."/>
            <person name="Villarma A."/>
            <person name="Sheth M."/>
            <person name="Batra D."/>
            <person name="Pryor J."/>
            <person name="Bernardet J.-F."/>
            <person name="Hugo C."/>
            <person name="Kampfer P."/>
            <person name="Newman J."/>
            <person name="McQuiston J.R."/>
        </authorList>
    </citation>
    <scope>NUCLEOTIDE SEQUENCE [LARGE SCALE GENOMIC DNA]</scope>
    <source>
        <strain evidence="3 4">G0041</strain>
    </source>
</reference>
<dbReference type="Pfam" id="PF13091">
    <property type="entry name" value="PLDc_2"/>
    <property type="match status" value="1"/>
</dbReference>
<dbReference type="GO" id="GO:0003824">
    <property type="term" value="F:catalytic activity"/>
    <property type="evidence" value="ECO:0007669"/>
    <property type="project" value="InterPro"/>
</dbReference>
<name>A0AAD0YG24_CHRNA</name>
<dbReference type="InterPro" id="IPR001736">
    <property type="entry name" value="PLipase_D/transphosphatidylase"/>
</dbReference>
<dbReference type="SMART" id="SM00155">
    <property type="entry name" value="PLDc"/>
    <property type="match status" value="1"/>
</dbReference>
<protein>
    <recommendedName>
        <fullName evidence="2">PLD phosphodiesterase domain-containing protein</fullName>
    </recommendedName>
</protein>
<feature type="domain" description="PLD phosphodiesterase" evidence="2">
    <location>
        <begin position="239"/>
        <end position="266"/>
    </location>
</feature>